<comment type="similarity">
    <text evidence="1">Belongs to the glycosyltransferase 2 family.</text>
</comment>
<dbReference type="PANTHER" id="PTHR43179:SF12">
    <property type="entry name" value="GALACTOFURANOSYLTRANSFERASE GLFT2"/>
    <property type="match status" value="1"/>
</dbReference>
<evidence type="ECO:0000256" key="2">
    <source>
        <dbReference type="ARBA" id="ARBA00022676"/>
    </source>
</evidence>
<keyword evidence="2" id="KW-0328">Glycosyltransferase</keyword>
<dbReference type="InterPro" id="IPR001173">
    <property type="entry name" value="Glyco_trans_2-like"/>
</dbReference>
<name>A0A094W7L7_9BACT</name>
<dbReference type="RefSeq" id="WP_036082758.1">
    <property type="nucleotide sequence ID" value="NZ_JBPKCJ010000005.1"/>
</dbReference>
<protein>
    <recommendedName>
        <fullName evidence="4">Glycosyltransferase 2-like domain-containing protein</fullName>
    </recommendedName>
</protein>
<dbReference type="PATRIC" id="fig|178606.4.peg.1684"/>
<dbReference type="Pfam" id="PF00535">
    <property type="entry name" value="Glycos_transf_2"/>
    <property type="match status" value="1"/>
</dbReference>
<keyword evidence="3" id="KW-0808">Transferase</keyword>
<dbReference type="PANTHER" id="PTHR43179">
    <property type="entry name" value="RHAMNOSYLTRANSFERASE WBBL"/>
    <property type="match status" value="1"/>
</dbReference>
<comment type="caution">
    <text evidence="5">The sequence shown here is derived from an EMBL/GenBank/DDBJ whole genome shotgun (WGS) entry which is preliminary data.</text>
</comment>
<dbReference type="EMBL" id="JPGK01000006">
    <property type="protein sequence ID" value="KGA93473.1"/>
    <property type="molecule type" value="Genomic_DNA"/>
</dbReference>
<evidence type="ECO:0000313" key="5">
    <source>
        <dbReference type="EMBL" id="KGA93473.1"/>
    </source>
</evidence>
<dbReference type="Proteomes" id="UP000029452">
    <property type="component" value="Unassembled WGS sequence"/>
</dbReference>
<organism evidence="5 6">
    <name type="scientific">Leptospirillum ferriphilum</name>
    <dbReference type="NCBI Taxonomy" id="178606"/>
    <lineage>
        <taxon>Bacteria</taxon>
        <taxon>Pseudomonadati</taxon>
        <taxon>Nitrospirota</taxon>
        <taxon>Nitrospiria</taxon>
        <taxon>Nitrospirales</taxon>
        <taxon>Nitrospiraceae</taxon>
        <taxon>Leptospirillum</taxon>
    </lineage>
</organism>
<dbReference type="AlphaFoldDB" id="A0A094W7L7"/>
<accession>A0A094W7L7</accession>
<evidence type="ECO:0000256" key="3">
    <source>
        <dbReference type="ARBA" id="ARBA00022679"/>
    </source>
</evidence>
<feature type="domain" description="Glycosyltransferase 2-like" evidence="4">
    <location>
        <begin position="12"/>
        <end position="128"/>
    </location>
</feature>
<evidence type="ECO:0000313" key="6">
    <source>
        <dbReference type="Proteomes" id="UP000029452"/>
    </source>
</evidence>
<evidence type="ECO:0000259" key="4">
    <source>
        <dbReference type="Pfam" id="PF00535"/>
    </source>
</evidence>
<reference evidence="5 6" key="1">
    <citation type="submission" date="2014-06" db="EMBL/GenBank/DDBJ databases">
        <title>Draft genome sequence of iron oxidizing acidophile Leptospirillum ferriphilum DSM14647.</title>
        <authorList>
            <person name="Cardenas J.P."/>
            <person name="Lazcano M."/>
            <person name="Ossandon F.J."/>
            <person name="Corbett M."/>
            <person name="Holmes D.S."/>
            <person name="Watkin E."/>
        </authorList>
    </citation>
    <scope>NUCLEOTIDE SEQUENCE [LARGE SCALE GENOMIC DNA]</scope>
    <source>
        <strain evidence="5 6">DSM 14647</strain>
    </source>
</reference>
<dbReference type="InterPro" id="IPR029044">
    <property type="entry name" value="Nucleotide-diphossugar_trans"/>
</dbReference>
<sequence>MNIHTPFVLDLVVPIHGNLPLNKIFFESLKENTFHPFRLIVIDNHSPDASGEFFQSQKGKDFDVLVIKNSKNQCYPVSMNQGLKVSTAPIVGLLNNDIVFSPGWDSPLVDAIQRGVTDCASPIGLEHLPDANLEEFLFSRWRIILKRQYSSEEEENLRTKINVMYGSLPIFGKWIQERFKGVKFPGIMGHCHLISRHLLEWIGELDVRMEGADWDLYLRIAKMVKEGKLEKLPMILGDSYVHHFIRATKRKKGFREPRICNHPPHINIEEKWSLFEISEYWPFPNQRPGFKKTFSERIRKILLKLKARMTISKRDGIYLAERVIGKFSKT</sequence>
<dbReference type="GO" id="GO:0016757">
    <property type="term" value="F:glycosyltransferase activity"/>
    <property type="evidence" value="ECO:0007669"/>
    <property type="project" value="UniProtKB-KW"/>
</dbReference>
<gene>
    <name evidence="5" type="ORF">LptCag_0086</name>
</gene>
<evidence type="ECO:0000256" key="1">
    <source>
        <dbReference type="ARBA" id="ARBA00006739"/>
    </source>
</evidence>
<dbReference type="SUPFAM" id="SSF53448">
    <property type="entry name" value="Nucleotide-diphospho-sugar transferases"/>
    <property type="match status" value="1"/>
</dbReference>
<dbReference type="OrthoDB" id="9771846at2"/>
<proteinExistence type="inferred from homology"/>
<dbReference type="Gene3D" id="3.90.550.10">
    <property type="entry name" value="Spore Coat Polysaccharide Biosynthesis Protein SpsA, Chain A"/>
    <property type="match status" value="1"/>
</dbReference>